<evidence type="ECO:0000313" key="2">
    <source>
        <dbReference type="EMBL" id="MDB8737897.1"/>
    </source>
</evidence>
<dbReference type="EMBL" id="QRTJ01000004">
    <property type="protein sequence ID" value="RGQ70414.1"/>
    <property type="molecule type" value="Genomic_DNA"/>
</dbReference>
<evidence type="ECO:0000259" key="1">
    <source>
        <dbReference type="PROSITE" id="PS50943"/>
    </source>
</evidence>
<dbReference type="Proteomes" id="UP000283981">
    <property type="component" value="Unassembled WGS sequence"/>
</dbReference>
<dbReference type="InterPro" id="IPR001387">
    <property type="entry name" value="Cro/C1-type_HTH"/>
</dbReference>
<evidence type="ECO:0000313" key="4">
    <source>
        <dbReference type="EMBL" id="NSI64274.1"/>
    </source>
</evidence>
<dbReference type="EMBL" id="JAQMLR010000002">
    <property type="protein sequence ID" value="MDB8737897.1"/>
    <property type="molecule type" value="Genomic_DNA"/>
</dbReference>
<dbReference type="Pfam" id="PF01381">
    <property type="entry name" value="HTH_3"/>
    <property type="match status" value="1"/>
</dbReference>
<dbReference type="SUPFAM" id="SSF48452">
    <property type="entry name" value="TPR-like"/>
    <property type="match status" value="1"/>
</dbReference>
<dbReference type="RefSeq" id="WP_101885146.1">
    <property type="nucleotide sequence ID" value="NZ_CAXUME010000017.1"/>
</dbReference>
<dbReference type="SMART" id="SM00530">
    <property type="entry name" value="HTH_XRE"/>
    <property type="match status" value="1"/>
</dbReference>
<evidence type="ECO:0000313" key="7">
    <source>
        <dbReference type="Proteomes" id="UP000283981"/>
    </source>
</evidence>
<dbReference type="CDD" id="cd00093">
    <property type="entry name" value="HTH_XRE"/>
    <property type="match status" value="1"/>
</dbReference>
<evidence type="ECO:0000313" key="6">
    <source>
        <dbReference type="EMBL" id="RHG82274.1"/>
    </source>
</evidence>
<dbReference type="AlphaFoldDB" id="A0A2N5NNQ6"/>
<dbReference type="EMBL" id="JAAIRM010000006">
    <property type="protein sequence ID" value="NSI18776.1"/>
    <property type="molecule type" value="Genomic_DNA"/>
</dbReference>
<protein>
    <submittedName>
        <fullName evidence="2">Helix-turn-helix transcriptional regulator</fullName>
    </submittedName>
    <submittedName>
        <fullName evidence="5">XRE family transcriptional regulator</fullName>
    </submittedName>
</protein>
<dbReference type="InterPro" id="IPR010982">
    <property type="entry name" value="Lambda_DNA-bd_dom_sf"/>
</dbReference>
<dbReference type="Proteomes" id="UP001296643">
    <property type="component" value="Unassembled WGS sequence"/>
</dbReference>
<feature type="domain" description="HTH cro/C1-type" evidence="1">
    <location>
        <begin position="17"/>
        <end position="76"/>
    </location>
</feature>
<dbReference type="Proteomes" id="UP001211731">
    <property type="component" value="Unassembled WGS sequence"/>
</dbReference>
<dbReference type="SUPFAM" id="SSF47413">
    <property type="entry name" value="lambda repressor-like DNA-binding domains"/>
    <property type="match status" value="1"/>
</dbReference>
<dbReference type="Proteomes" id="UP001296581">
    <property type="component" value="Unassembled WGS sequence"/>
</dbReference>
<reference evidence="3" key="2">
    <citation type="journal article" date="2020" name="Cell Host Microbe">
        <title>Functional and Genomic Variation between Human-Derived Isolates of Lachnospiraceae Reveals Inter- and Intra-Species Diversity.</title>
        <authorList>
            <person name="Sorbara M.T."/>
            <person name="Littmann E.R."/>
            <person name="Fontana E."/>
            <person name="Moody T.U."/>
            <person name="Kohout C.E."/>
            <person name="Gjonbalaj M."/>
            <person name="Eaton V."/>
            <person name="Seok R."/>
            <person name="Leiner I.M."/>
            <person name="Pamer E.G."/>
        </authorList>
    </citation>
    <scope>NUCLEOTIDE SEQUENCE</scope>
    <source>
        <strain evidence="4">MSK.11.9</strain>
        <strain evidence="3">MSK.22.53</strain>
    </source>
</reference>
<reference evidence="7 8" key="1">
    <citation type="submission" date="2018-08" db="EMBL/GenBank/DDBJ databases">
        <title>A genome reference for cultivated species of the human gut microbiota.</title>
        <authorList>
            <person name="Zou Y."/>
            <person name="Xue W."/>
            <person name="Luo G."/>
        </authorList>
    </citation>
    <scope>NUCLEOTIDE SEQUENCE [LARGE SCALE GENOMIC DNA]</scope>
    <source>
        <strain evidence="5 8">AF27-4BH</strain>
        <strain evidence="6 7">AM21-18</strain>
    </source>
</reference>
<sequence length="396" mass="46920">MLEHEQKNVWKMIGMRIRRERIKRNWSQSGLCYGICAVSYLSKIEQGKMEVSEEILKLLLERLELLWIDDKETKDLESFVEAQYEFLFTHPIQEFLKQKEIFQEKKEKLYSSSLIADACILEAVYESRKDEIEEGLERYLDFRQLAVLRMLQGRLDEAITLLPIPFMYMRAGEILYETGQNYASAISYLQMGYNLAAQEGMAMLMLQCRIIIGNCYSNQQELENMEREYQIASRLARDLHQTEILKVINYNRASTWVALGSYKKAYDYFSKVEEPAILDLHKLAICCEAYGRKAEGIEAVKRAERMGEFGDDPDDEKQLEVEMCRLVRYRLEHENYLKEEEYEKLLFPCFEKMKARLPVGFAVFHVPYVLEWYTDRRQYKQAYEMVRKYGGFIPVL</sequence>
<dbReference type="Proteomes" id="UP000286137">
    <property type="component" value="Unassembled WGS sequence"/>
</dbReference>
<dbReference type="Gene3D" id="1.25.40.10">
    <property type="entry name" value="Tetratricopeptide repeat domain"/>
    <property type="match status" value="2"/>
</dbReference>
<evidence type="ECO:0000313" key="8">
    <source>
        <dbReference type="Proteomes" id="UP000286137"/>
    </source>
</evidence>
<dbReference type="PROSITE" id="PS50943">
    <property type="entry name" value="HTH_CROC1"/>
    <property type="match status" value="1"/>
</dbReference>
<name>A0A2N5NNQ6_MEDGN</name>
<dbReference type="EMBL" id="QRIS01000023">
    <property type="protein sequence ID" value="RHG82274.1"/>
    <property type="molecule type" value="Genomic_DNA"/>
</dbReference>
<accession>A0A2N5NNQ6</accession>
<organism evidence="5 8">
    <name type="scientific">Mediterraneibacter gnavus</name>
    <name type="common">Ruminococcus gnavus</name>
    <dbReference type="NCBI Taxonomy" id="33038"/>
    <lineage>
        <taxon>Bacteria</taxon>
        <taxon>Bacillati</taxon>
        <taxon>Bacillota</taxon>
        <taxon>Clostridia</taxon>
        <taxon>Lachnospirales</taxon>
        <taxon>Lachnospiraceae</taxon>
        <taxon>Mediterraneibacter</taxon>
    </lineage>
</organism>
<proteinExistence type="predicted"/>
<evidence type="ECO:0000313" key="3">
    <source>
        <dbReference type="EMBL" id="NSI18776.1"/>
    </source>
</evidence>
<comment type="caution">
    <text evidence="5">The sequence shown here is derived from an EMBL/GenBank/DDBJ whole genome shotgun (WGS) entry which is preliminary data.</text>
</comment>
<gene>
    <name evidence="6" type="ORF">DW243_12970</name>
    <name evidence="5" type="ORF">DWY88_03810</name>
    <name evidence="3" type="ORF">G4958_05310</name>
    <name evidence="4" type="ORF">G4981_03075</name>
    <name evidence="2" type="ORF">PNU63_03725</name>
</gene>
<dbReference type="STRING" id="33038.GCA_900067245_01325"/>
<evidence type="ECO:0000313" key="5">
    <source>
        <dbReference type="EMBL" id="RGQ70414.1"/>
    </source>
</evidence>
<dbReference type="GO" id="GO:0003677">
    <property type="term" value="F:DNA binding"/>
    <property type="evidence" value="ECO:0007669"/>
    <property type="project" value="InterPro"/>
</dbReference>
<reference evidence="3" key="3">
    <citation type="submission" date="2020-02" db="EMBL/GenBank/DDBJ databases">
        <authorList>
            <person name="Littmann E."/>
            <person name="Sorbara M."/>
        </authorList>
    </citation>
    <scope>NUCLEOTIDE SEQUENCE</scope>
    <source>
        <strain evidence="4">MSK.11.9</strain>
        <strain evidence="3">MSK.22.53</strain>
    </source>
</reference>
<dbReference type="EMBL" id="JAAIRY010000002">
    <property type="protein sequence ID" value="NSI64274.1"/>
    <property type="molecule type" value="Genomic_DNA"/>
</dbReference>
<reference evidence="2" key="4">
    <citation type="submission" date="2023-01" db="EMBL/GenBank/DDBJ databases">
        <title>Human gut microbiome strain richness.</title>
        <authorList>
            <person name="Chen-Liaw A."/>
        </authorList>
    </citation>
    <scope>NUCLEOTIDE SEQUENCE</scope>
    <source>
        <strain evidence="2">1001217st1_A9_1001217B_191108</strain>
    </source>
</reference>
<dbReference type="InterPro" id="IPR011990">
    <property type="entry name" value="TPR-like_helical_dom_sf"/>
</dbReference>